<dbReference type="EMBL" id="BSYO01000037">
    <property type="protein sequence ID" value="GMH29980.1"/>
    <property type="molecule type" value="Genomic_DNA"/>
</dbReference>
<evidence type="ECO:0000313" key="2">
    <source>
        <dbReference type="EMBL" id="GMH29980.1"/>
    </source>
</evidence>
<comment type="caution">
    <text evidence="2">The sequence shown here is derived from an EMBL/GenBank/DDBJ whole genome shotgun (WGS) entry which is preliminary data.</text>
</comment>
<dbReference type="Proteomes" id="UP001279734">
    <property type="component" value="Unassembled WGS sequence"/>
</dbReference>
<feature type="transmembrane region" description="Helical" evidence="1">
    <location>
        <begin position="55"/>
        <end position="79"/>
    </location>
</feature>
<protein>
    <submittedName>
        <fullName evidence="2">Uncharacterized protein</fullName>
    </submittedName>
</protein>
<keyword evidence="1" id="KW-0472">Membrane</keyword>
<sequence length="256" mass="27587">MQAFVAPIASLISWTLLIGCAVGTPVRRFWPSMLALIFAIVVGAFATLECCLSDLLAVLLGCIVAFHSAILASCAGALLSMWCVVGWAVVLFSLPGEIWLADCFLLSAFDGLRPFSVWSTFPHDQCCGRPGIPGCPPCWPSVLPGGIPSLLCRFAPEHSIPPFLASCAGTILPVWLDGFLCWTVPYHLNGSAVVELPIPPLLTPCSGRPAIGVVGWSVWISDLLGDQLIEGFWFIWLAHVNFLALFALLFAHLRQL</sequence>
<keyword evidence="1" id="KW-1133">Transmembrane helix</keyword>
<dbReference type="AlphaFoldDB" id="A0AAD3TI25"/>
<organism evidence="2 3">
    <name type="scientific">Nepenthes gracilis</name>
    <name type="common">Slender pitcher plant</name>
    <dbReference type="NCBI Taxonomy" id="150966"/>
    <lineage>
        <taxon>Eukaryota</taxon>
        <taxon>Viridiplantae</taxon>
        <taxon>Streptophyta</taxon>
        <taxon>Embryophyta</taxon>
        <taxon>Tracheophyta</taxon>
        <taxon>Spermatophyta</taxon>
        <taxon>Magnoliopsida</taxon>
        <taxon>eudicotyledons</taxon>
        <taxon>Gunneridae</taxon>
        <taxon>Pentapetalae</taxon>
        <taxon>Caryophyllales</taxon>
        <taxon>Nepenthaceae</taxon>
        <taxon>Nepenthes</taxon>
    </lineage>
</organism>
<feature type="transmembrane region" description="Helical" evidence="1">
    <location>
        <begin position="29"/>
        <end position="48"/>
    </location>
</feature>
<reference evidence="2" key="1">
    <citation type="submission" date="2023-05" db="EMBL/GenBank/DDBJ databases">
        <title>Nepenthes gracilis genome sequencing.</title>
        <authorList>
            <person name="Fukushima K."/>
        </authorList>
    </citation>
    <scope>NUCLEOTIDE SEQUENCE</scope>
    <source>
        <strain evidence="2">SING2019-196</strain>
    </source>
</reference>
<name>A0AAD3TI25_NEPGR</name>
<evidence type="ECO:0000313" key="3">
    <source>
        <dbReference type="Proteomes" id="UP001279734"/>
    </source>
</evidence>
<gene>
    <name evidence="2" type="ORF">Nepgr_031823</name>
</gene>
<keyword evidence="3" id="KW-1185">Reference proteome</keyword>
<evidence type="ECO:0000256" key="1">
    <source>
        <dbReference type="SAM" id="Phobius"/>
    </source>
</evidence>
<keyword evidence="1" id="KW-0812">Transmembrane</keyword>
<accession>A0AAD3TI25</accession>
<feature type="transmembrane region" description="Helical" evidence="1">
    <location>
        <begin position="233"/>
        <end position="253"/>
    </location>
</feature>
<proteinExistence type="predicted"/>
<feature type="transmembrane region" description="Helical" evidence="1">
    <location>
        <begin position="85"/>
        <end position="109"/>
    </location>
</feature>